<keyword evidence="6" id="KW-0851">Voltage-gated channel</keyword>
<name>A0A8S3YV65_9EUPU</name>
<dbReference type="OrthoDB" id="10025005at2759"/>
<dbReference type="GO" id="GO:0005251">
    <property type="term" value="F:delayed rectifier potassium channel activity"/>
    <property type="evidence" value="ECO:0007669"/>
    <property type="project" value="TreeGrafter"/>
</dbReference>
<dbReference type="InterPro" id="IPR003974">
    <property type="entry name" value="K_chnl_volt-dep_Kv3"/>
</dbReference>
<comment type="similarity">
    <text evidence="12">Belongs to the potassium channel family. C (Shaw) (TC 1.A.1.2) subfamily. Shaw sub-subfamily.</text>
</comment>
<dbReference type="Pfam" id="PF02214">
    <property type="entry name" value="BTB_2"/>
    <property type="match status" value="1"/>
</dbReference>
<evidence type="ECO:0000256" key="3">
    <source>
        <dbReference type="ARBA" id="ARBA00022538"/>
    </source>
</evidence>
<dbReference type="Gene3D" id="1.10.287.70">
    <property type="match status" value="1"/>
</dbReference>
<dbReference type="Gene3D" id="1.20.120.350">
    <property type="entry name" value="Voltage-gated potassium channels. Chain C"/>
    <property type="match status" value="1"/>
</dbReference>
<dbReference type="InterPro" id="IPR000210">
    <property type="entry name" value="BTB/POZ_dom"/>
</dbReference>
<evidence type="ECO:0000313" key="17">
    <source>
        <dbReference type="Proteomes" id="UP000678393"/>
    </source>
</evidence>
<organism evidence="16 17">
    <name type="scientific">Candidula unifasciata</name>
    <dbReference type="NCBI Taxonomy" id="100452"/>
    <lineage>
        <taxon>Eukaryota</taxon>
        <taxon>Metazoa</taxon>
        <taxon>Spiralia</taxon>
        <taxon>Lophotrochozoa</taxon>
        <taxon>Mollusca</taxon>
        <taxon>Gastropoda</taxon>
        <taxon>Heterobranchia</taxon>
        <taxon>Euthyneura</taxon>
        <taxon>Panpulmonata</taxon>
        <taxon>Eupulmonata</taxon>
        <taxon>Stylommatophora</taxon>
        <taxon>Helicina</taxon>
        <taxon>Helicoidea</taxon>
        <taxon>Geomitridae</taxon>
        <taxon>Candidula</taxon>
    </lineage>
</organism>
<dbReference type="GO" id="GO:0051260">
    <property type="term" value="P:protein homooligomerization"/>
    <property type="evidence" value="ECO:0007669"/>
    <property type="project" value="InterPro"/>
</dbReference>
<dbReference type="EMBL" id="CAJHNH020000504">
    <property type="protein sequence ID" value="CAG5118146.1"/>
    <property type="molecule type" value="Genomic_DNA"/>
</dbReference>
<dbReference type="PRINTS" id="PR01498">
    <property type="entry name" value="SHAWCHANNEL"/>
</dbReference>
<feature type="transmembrane region" description="Helical" evidence="14">
    <location>
        <begin position="257"/>
        <end position="277"/>
    </location>
</feature>
<comment type="caution">
    <text evidence="16">The sequence shown here is derived from an EMBL/GenBank/DDBJ whole genome shotgun (WGS) entry which is preliminary data.</text>
</comment>
<keyword evidence="4 14" id="KW-0812">Transmembrane</keyword>
<keyword evidence="17" id="KW-1185">Reference proteome</keyword>
<dbReference type="GO" id="GO:0001508">
    <property type="term" value="P:action potential"/>
    <property type="evidence" value="ECO:0007669"/>
    <property type="project" value="TreeGrafter"/>
</dbReference>
<feature type="region of interest" description="Disordered" evidence="13">
    <location>
        <begin position="1"/>
        <end position="21"/>
    </location>
</feature>
<dbReference type="SUPFAM" id="SSF81324">
    <property type="entry name" value="Voltage-gated potassium channels"/>
    <property type="match status" value="1"/>
</dbReference>
<dbReference type="AlphaFoldDB" id="A0A8S3YV65"/>
<feature type="transmembrane region" description="Helical" evidence="14">
    <location>
        <begin position="479"/>
        <end position="502"/>
    </location>
</feature>
<feature type="domain" description="BTB" evidence="15">
    <location>
        <begin position="108"/>
        <end position="207"/>
    </location>
</feature>
<keyword evidence="8 14" id="KW-1133">Transmembrane helix</keyword>
<dbReference type="SMART" id="SM00225">
    <property type="entry name" value="BTB"/>
    <property type="match status" value="1"/>
</dbReference>
<feature type="transmembrane region" description="Helical" evidence="14">
    <location>
        <begin position="347"/>
        <end position="366"/>
    </location>
</feature>
<keyword evidence="10 14" id="KW-0472">Membrane</keyword>
<dbReference type="InterPro" id="IPR003968">
    <property type="entry name" value="K_chnl_volt-dep_Kv"/>
</dbReference>
<feature type="transmembrane region" description="Helical" evidence="14">
    <location>
        <begin position="418"/>
        <end position="439"/>
    </location>
</feature>
<dbReference type="PRINTS" id="PR01491">
    <property type="entry name" value="KVCHANNEL"/>
</dbReference>
<evidence type="ECO:0000256" key="7">
    <source>
        <dbReference type="ARBA" id="ARBA00022958"/>
    </source>
</evidence>
<evidence type="ECO:0000256" key="14">
    <source>
        <dbReference type="SAM" id="Phobius"/>
    </source>
</evidence>
<dbReference type="InterPro" id="IPR011333">
    <property type="entry name" value="SKP1/BTB/POZ_sf"/>
</dbReference>
<evidence type="ECO:0000256" key="5">
    <source>
        <dbReference type="ARBA" id="ARBA00022826"/>
    </source>
</evidence>
<dbReference type="Pfam" id="PF00520">
    <property type="entry name" value="Ion_trans"/>
    <property type="match status" value="1"/>
</dbReference>
<dbReference type="InterPro" id="IPR028325">
    <property type="entry name" value="VG_K_chnl"/>
</dbReference>
<evidence type="ECO:0000256" key="9">
    <source>
        <dbReference type="ARBA" id="ARBA00023065"/>
    </source>
</evidence>
<evidence type="ECO:0000256" key="4">
    <source>
        <dbReference type="ARBA" id="ARBA00022692"/>
    </source>
</evidence>
<keyword evidence="3" id="KW-0633">Potassium transport</keyword>
<keyword evidence="7" id="KW-0630">Potassium</keyword>
<dbReference type="FunFam" id="3.30.710.10:FF:000020">
    <property type="entry name" value="Potassium voltage-gated channel protein Shaw"/>
    <property type="match status" value="1"/>
</dbReference>
<evidence type="ECO:0000256" key="8">
    <source>
        <dbReference type="ARBA" id="ARBA00022989"/>
    </source>
</evidence>
<evidence type="ECO:0000256" key="1">
    <source>
        <dbReference type="ARBA" id="ARBA00004141"/>
    </source>
</evidence>
<evidence type="ECO:0000313" key="16">
    <source>
        <dbReference type="EMBL" id="CAG5118146.1"/>
    </source>
</evidence>
<dbReference type="Proteomes" id="UP000678393">
    <property type="component" value="Unassembled WGS sequence"/>
</dbReference>
<proteinExistence type="inferred from homology"/>
<keyword evidence="2" id="KW-0813">Transport</keyword>
<dbReference type="PANTHER" id="PTHR11537">
    <property type="entry name" value="VOLTAGE-GATED POTASSIUM CHANNEL"/>
    <property type="match status" value="1"/>
</dbReference>
<dbReference type="InterPro" id="IPR005821">
    <property type="entry name" value="Ion_trans_dom"/>
</dbReference>
<reference evidence="16" key="1">
    <citation type="submission" date="2021-04" db="EMBL/GenBank/DDBJ databases">
        <authorList>
            <consortium name="Molecular Ecology Group"/>
        </authorList>
    </citation>
    <scope>NUCLEOTIDE SEQUENCE</scope>
</reference>
<sequence length="615" mass="70532">MIFADRPTVRSNTTPTRDESQTGLVSEMADLVIETPSETKSTIETHKPRLHWQVGPSKKIPKSDNFTQKVHVWDETMSGVANKESIRHCMLSQNTPVRNIKNITEKDERVLLNVGGVRHETHVSTLKNVPGSRLARLADLHRISNRGKHEYFFDRHPAVFNSVIDFYRTGELHVPLEVCGAVVKRELDFWQIEELQIKACCWRHYRSYIENERILNSFDRSLEREQIKIDLGNLQGWKLMQMKLWLIMDRPRTSKYAMMYGVTSFLFVTASIAGFCLETLPELRTKITQNTTFMASCNGDSSKLHVVLASNKALSVLDFICTVFFSLELVMRFLVSPWKIKFIRSPMNIIDLLALVPLYVQVIFEQSDLHSCYMNERFVIEIMFILRIFRMFRIFHLVKHYQALKVLVYALRASLKELMMLFIFLLIATLIFATVIYYAERTASEESITHFNTIPIGFWWAITTMTTVGYGDITPKTPVGYIVGTACAVCGVLLVALTFPVISNNFTLFYEHVRSRSLSPRVKKIGVEEIVNGYNDSMFPLDGLSDYGSVSQSTHNLHSTDEACKSRVNTAMNGMTKNYTQDEDITSHKSYVPLAKFCDTSSMMDIIFQEPTDDL</sequence>
<evidence type="ECO:0000259" key="15">
    <source>
        <dbReference type="SMART" id="SM00225"/>
    </source>
</evidence>
<evidence type="ECO:0000256" key="11">
    <source>
        <dbReference type="ARBA" id="ARBA00023303"/>
    </source>
</evidence>
<dbReference type="InterPro" id="IPR003131">
    <property type="entry name" value="T1-type_BTB"/>
</dbReference>
<evidence type="ECO:0000256" key="12">
    <source>
        <dbReference type="ARBA" id="ARBA00061303"/>
    </source>
</evidence>
<feature type="transmembrane region" description="Helical" evidence="14">
    <location>
        <begin position="313"/>
        <end position="335"/>
    </location>
</feature>
<dbReference type="GO" id="GO:0008076">
    <property type="term" value="C:voltage-gated potassium channel complex"/>
    <property type="evidence" value="ECO:0007669"/>
    <property type="project" value="InterPro"/>
</dbReference>
<dbReference type="InterPro" id="IPR027359">
    <property type="entry name" value="Volt_channel_dom_sf"/>
</dbReference>
<evidence type="ECO:0000256" key="10">
    <source>
        <dbReference type="ARBA" id="ARBA00023136"/>
    </source>
</evidence>
<dbReference type="PANTHER" id="PTHR11537:SF252">
    <property type="entry name" value="POTASSIUM VOLTAGE-GATED CHANNEL PROTEIN SHAW"/>
    <property type="match status" value="1"/>
</dbReference>
<dbReference type="PRINTS" id="PR00169">
    <property type="entry name" value="KCHANNEL"/>
</dbReference>
<gene>
    <name evidence="16" type="ORF">CUNI_LOCUS3704</name>
</gene>
<dbReference type="FunFam" id="1.10.287.70:FF:000002">
    <property type="entry name" value="Potassium voltage-gated channel subfamily a member"/>
    <property type="match status" value="1"/>
</dbReference>
<keyword evidence="5" id="KW-0631">Potassium channel</keyword>
<feature type="transmembrane region" description="Helical" evidence="14">
    <location>
        <begin position="451"/>
        <end position="473"/>
    </location>
</feature>
<evidence type="ECO:0000256" key="6">
    <source>
        <dbReference type="ARBA" id="ARBA00022882"/>
    </source>
</evidence>
<dbReference type="Gene3D" id="3.30.710.10">
    <property type="entry name" value="Potassium Channel Kv1.1, Chain A"/>
    <property type="match status" value="1"/>
</dbReference>
<accession>A0A8S3YV65</accession>
<evidence type="ECO:0000256" key="2">
    <source>
        <dbReference type="ARBA" id="ARBA00022448"/>
    </source>
</evidence>
<dbReference type="SUPFAM" id="SSF54695">
    <property type="entry name" value="POZ domain"/>
    <property type="match status" value="1"/>
</dbReference>
<evidence type="ECO:0000256" key="13">
    <source>
        <dbReference type="SAM" id="MobiDB-lite"/>
    </source>
</evidence>
<comment type="subcellular location">
    <subcellularLocation>
        <location evidence="1">Membrane</location>
        <topology evidence="1">Multi-pass membrane protein</topology>
    </subcellularLocation>
</comment>
<keyword evidence="9" id="KW-0406">Ion transport</keyword>
<keyword evidence="11" id="KW-0407">Ion channel</keyword>
<protein>
    <recommendedName>
        <fullName evidence="15">BTB domain-containing protein</fullName>
    </recommendedName>
</protein>